<dbReference type="NCBIfam" id="TIGR00254">
    <property type="entry name" value="GGDEF"/>
    <property type="match status" value="1"/>
</dbReference>
<keyword evidence="2" id="KW-0808">Transferase</keyword>
<dbReference type="PANTHER" id="PTHR46663">
    <property type="entry name" value="DIGUANYLATE CYCLASE DGCT-RELATED"/>
    <property type="match status" value="1"/>
</dbReference>
<proteinExistence type="predicted"/>
<accession>A0AB35ILQ6</accession>
<dbReference type="InterPro" id="IPR029787">
    <property type="entry name" value="Nucleotide_cyclase"/>
</dbReference>
<gene>
    <name evidence="2" type="ORF">PM738_12000</name>
</gene>
<dbReference type="InterPro" id="IPR043128">
    <property type="entry name" value="Rev_trsase/Diguanyl_cyclase"/>
</dbReference>
<dbReference type="EMBL" id="JAQLKE010000020">
    <property type="protein sequence ID" value="MDB7084526.1"/>
    <property type="molecule type" value="Genomic_DNA"/>
</dbReference>
<dbReference type="PROSITE" id="PS50887">
    <property type="entry name" value="GGDEF"/>
    <property type="match status" value="1"/>
</dbReference>
<evidence type="ECO:0000313" key="3">
    <source>
        <dbReference type="Proteomes" id="UP001211987"/>
    </source>
</evidence>
<comment type="caution">
    <text evidence="2">The sequence shown here is derived from an EMBL/GenBank/DDBJ whole genome shotgun (WGS) entry which is preliminary data.</text>
</comment>
<dbReference type="InterPro" id="IPR052163">
    <property type="entry name" value="DGC-Regulatory_Protein"/>
</dbReference>
<feature type="domain" description="GGDEF" evidence="1">
    <location>
        <begin position="1"/>
        <end position="93"/>
    </location>
</feature>
<dbReference type="Gene3D" id="3.30.70.270">
    <property type="match status" value="1"/>
</dbReference>
<dbReference type="GO" id="GO:0052621">
    <property type="term" value="F:diguanylate cyclase activity"/>
    <property type="evidence" value="ECO:0007669"/>
    <property type="project" value="UniProtKB-EC"/>
</dbReference>
<dbReference type="Pfam" id="PF00990">
    <property type="entry name" value="GGDEF"/>
    <property type="match status" value="1"/>
</dbReference>
<name>A0AB35ILQ6_9FIRM</name>
<dbReference type="SUPFAM" id="SSF55073">
    <property type="entry name" value="Nucleotide cyclase"/>
    <property type="match status" value="1"/>
</dbReference>
<keyword evidence="2" id="KW-0548">Nucleotidyltransferase</keyword>
<dbReference type="EC" id="2.7.7.65" evidence="2"/>
<dbReference type="InterPro" id="IPR000160">
    <property type="entry name" value="GGDEF_dom"/>
</dbReference>
<evidence type="ECO:0000259" key="1">
    <source>
        <dbReference type="PROSITE" id="PS50887"/>
    </source>
</evidence>
<reference evidence="2" key="1">
    <citation type="submission" date="2023-01" db="EMBL/GenBank/DDBJ databases">
        <title>Human gut microbiome strain richness.</title>
        <authorList>
            <person name="Chen-Liaw A."/>
        </authorList>
    </citation>
    <scope>NUCLEOTIDE SEQUENCE</scope>
    <source>
        <strain evidence="2">1001217st2_G6_1001217B_191108</strain>
    </source>
</reference>
<organism evidence="2 3">
    <name type="scientific">Thomasclavelia ramosa</name>
    <dbReference type="NCBI Taxonomy" id="1547"/>
    <lineage>
        <taxon>Bacteria</taxon>
        <taxon>Bacillati</taxon>
        <taxon>Bacillota</taxon>
        <taxon>Erysipelotrichia</taxon>
        <taxon>Erysipelotrichales</taxon>
        <taxon>Coprobacillaceae</taxon>
        <taxon>Thomasclavelia</taxon>
    </lineage>
</organism>
<evidence type="ECO:0000313" key="2">
    <source>
        <dbReference type="EMBL" id="MDB7084526.1"/>
    </source>
</evidence>
<dbReference type="AlphaFoldDB" id="A0AB35ILQ6"/>
<protein>
    <submittedName>
        <fullName evidence="2">Diguanylate cyclase</fullName>
        <ecNumber evidence="2">2.7.7.65</ecNumber>
    </submittedName>
</protein>
<dbReference type="PANTHER" id="PTHR46663:SF2">
    <property type="entry name" value="GGDEF DOMAIN-CONTAINING PROTEIN"/>
    <property type="match status" value="1"/>
</dbReference>
<sequence>MLEKHVQKNTVYRFGGDEFIILIHHDAKQQIKAVVTAIQTELSKQTDEKLSISIGFAVYDPKIDHDLKDTFKRADAKMYTNKKLNKEKNKFED</sequence>
<dbReference type="Proteomes" id="UP001211987">
    <property type="component" value="Unassembled WGS sequence"/>
</dbReference>